<dbReference type="Proteomes" id="UP000017842">
    <property type="component" value="Unassembled WGS sequence"/>
</dbReference>
<evidence type="ECO:0000313" key="2">
    <source>
        <dbReference type="EMBL" id="ESS73986.1"/>
    </source>
</evidence>
<dbReference type="STRING" id="1116472.MGMO_7c00050"/>
<dbReference type="Gene3D" id="3.40.50.1820">
    <property type="entry name" value="alpha/beta hydrolase"/>
    <property type="match status" value="1"/>
</dbReference>
<dbReference type="SUPFAM" id="SSF53474">
    <property type="entry name" value="alpha/beta-Hydrolases"/>
    <property type="match status" value="1"/>
</dbReference>
<feature type="domain" description="Serine aminopeptidase S33" evidence="1">
    <location>
        <begin position="525"/>
        <end position="742"/>
    </location>
</feature>
<dbReference type="PANTHER" id="PTHR11614">
    <property type="entry name" value="PHOSPHOLIPASE-RELATED"/>
    <property type="match status" value="1"/>
</dbReference>
<dbReference type="PATRIC" id="fig|1116472.3.peg.131"/>
<reference evidence="2 3" key="1">
    <citation type="journal article" date="2013" name="Genome Announc.">
        <title>Draft Genome Sequence of the Methanotrophic Gammaproteobacterium Methyloglobulus morosus DSM 22980 Strain KoM1.</title>
        <authorList>
            <person name="Poehlein A."/>
            <person name="Deutzmann J.S."/>
            <person name="Daniel R."/>
            <person name="Simeonova D.D."/>
        </authorList>
    </citation>
    <scope>NUCLEOTIDE SEQUENCE [LARGE SCALE GENOMIC DNA]</scope>
    <source>
        <strain evidence="2 3">KoM1</strain>
    </source>
</reference>
<accession>V5E347</accession>
<keyword evidence="3" id="KW-1185">Reference proteome</keyword>
<evidence type="ECO:0000259" key="1">
    <source>
        <dbReference type="Pfam" id="PF12146"/>
    </source>
</evidence>
<protein>
    <submittedName>
        <fullName evidence="2">Esterase/lipase</fullName>
    </submittedName>
</protein>
<comment type="caution">
    <text evidence="2">The sequence shown here is derived from an EMBL/GenBank/DDBJ whole genome shotgun (WGS) entry which is preliminary data.</text>
</comment>
<dbReference type="InterPro" id="IPR051044">
    <property type="entry name" value="MAG_DAG_Lipase"/>
</dbReference>
<dbReference type="AlphaFoldDB" id="V5E347"/>
<dbReference type="RefSeq" id="WP_023493058.1">
    <property type="nucleotide sequence ID" value="NZ_AYLO01000007.1"/>
</dbReference>
<dbReference type="InterPro" id="IPR029058">
    <property type="entry name" value="AB_hydrolase_fold"/>
</dbReference>
<evidence type="ECO:0000313" key="3">
    <source>
        <dbReference type="Proteomes" id="UP000017842"/>
    </source>
</evidence>
<dbReference type="InterPro" id="IPR022742">
    <property type="entry name" value="Hydrolase_4"/>
</dbReference>
<gene>
    <name evidence="2" type="ORF">MGMO_7c00050</name>
</gene>
<dbReference type="EMBL" id="AYLO01000007">
    <property type="protein sequence ID" value="ESS73986.1"/>
    <property type="molecule type" value="Genomic_DNA"/>
</dbReference>
<dbReference type="eggNOG" id="COG0204">
    <property type="taxonomic scope" value="Bacteria"/>
</dbReference>
<dbReference type="eggNOG" id="COG1647">
    <property type="taxonomic scope" value="Bacteria"/>
</dbReference>
<name>V5E347_9GAMM</name>
<dbReference type="OrthoDB" id="8476759at2"/>
<sequence>MPTEAYPDNWYDIEKALYNRSVRVFNTVKKVLSVKMKLHAETQLQQGDIFLFNHFSRFETFIPQFLIYEQTGAYGCAIASGEFFEQDSVLARYLKHVGVFPHDHDRLFSLLTAQILRGRKIIIFPEGSMIKDHRVMDEKGNYNIYSRTTGQRRKPHTGAAVLAQGVEAIKIIIRRAYHQKDHARLVWWKEQLQLDSLDQLLASALKNTSIIPANITFYPIRTSENLMVKAVDFFTDSLSLRQTEELLIEGNIMLKNTDMDIRMGKPLEPFDRKFLANHSLLEEAMANAQSLDEIFTFQAHPKDPQQKRLGDYFKKAANATRDQYMEEIYLNVTINLSHLASTLIMHLIKHREVQIERQRFLTTLYIAVKLLQNNGNINLHRSLLNPIDYSELISGSGTRFEHFIDEAKNTDLISEDDSQYHLLPKLLEDHDFDSIRLENMIAVYDNEAKPISLVRDTLIKALVECDDIDQQELAAWHFEDECRDLSWEHHAYNKPAYDDINEQETATADANPFFLDPHDDNGIGILLVHGLLASPAELRDYGDYLAKQGYTVMGVRLKGHGSSPYALQNQTWEDWYQSALRGYRILKAHCNRIFITGFSTGGGLALKLAAEHFPEIIGVSVVALPIKFINPAFMLVPLLHGTNKLVDWLSSFEGVKSFIENPTEHPTVNYRNVPVKSLYELRQLIAEMDNFVPLCAAPVLVLQGDNDPVVAPKSADEIMNKLRCPNKQLKIINSNRHGILMENIGGTWESIDAFMAQCVSETNAK</sequence>
<dbReference type="Pfam" id="PF12146">
    <property type="entry name" value="Hydrolase_4"/>
    <property type="match status" value="1"/>
</dbReference>
<proteinExistence type="predicted"/>
<organism evidence="2 3">
    <name type="scientific">Methyloglobulus morosus KoM1</name>
    <dbReference type="NCBI Taxonomy" id="1116472"/>
    <lineage>
        <taxon>Bacteria</taxon>
        <taxon>Pseudomonadati</taxon>
        <taxon>Pseudomonadota</taxon>
        <taxon>Gammaproteobacteria</taxon>
        <taxon>Methylococcales</taxon>
        <taxon>Methylococcaceae</taxon>
        <taxon>Methyloglobulus</taxon>
    </lineage>
</organism>